<feature type="domain" description="C2 tensin-type" evidence="24">
    <location>
        <begin position="190"/>
        <end position="336"/>
    </location>
</feature>
<comment type="catalytic activity">
    <reaction evidence="13">
        <text>1,2-dioctanoyl-sn-glycero-3-phospho-(1D-myo-inositol-3,4,5-trisphosphate) + H2O = 1,2-dioctanoyl-sn-glycero-3-phospho-(1D-myo-inositol-4,5-bisphosphate) + phosphate</text>
        <dbReference type="Rhea" id="RHEA:43552"/>
        <dbReference type="ChEBI" id="CHEBI:15377"/>
        <dbReference type="ChEBI" id="CHEBI:43474"/>
        <dbReference type="ChEBI" id="CHEBI:83416"/>
        <dbReference type="ChEBI" id="CHEBI:83419"/>
    </reaction>
    <physiologicalReaction direction="left-to-right" evidence="13">
        <dbReference type="Rhea" id="RHEA:43553"/>
    </physiologicalReaction>
</comment>
<comment type="similarity">
    <text evidence="3">Belongs to the PTEN phosphatase protein family.</text>
</comment>
<evidence type="ECO:0000256" key="11">
    <source>
        <dbReference type="ARBA" id="ARBA00023273"/>
    </source>
</evidence>
<evidence type="ECO:0000256" key="21">
    <source>
        <dbReference type="ARBA" id="ARBA00051341"/>
    </source>
</evidence>
<dbReference type="CDD" id="cd14509">
    <property type="entry name" value="PTP_PTEN"/>
    <property type="match status" value="1"/>
</dbReference>
<dbReference type="AlphaFoldDB" id="V3ZN86"/>
<dbReference type="GeneID" id="20245146"/>
<evidence type="ECO:0000256" key="3">
    <source>
        <dbReference type="ARBA" id="ARBA00007881"/>
    </source>
</evidence>
<evidence type="ECO:0000256" key="8">
    <source>
        <dbReference type="ARBA" id="ARBA00022801"/>
    </source>
</evidence>
<comment type="catalytic activity">
    <reaction evidence="19">
        <text>O-phospho-L-seryl-[protein] + H2O = L-seryl-[protein] + phosphate</text>
        <dbReference type="Rhea" id="RHEA:20629"/>
        <dbReference type="Rhea" id="RHEA-COMP:9863"/>
        <dbReference type="Rhea" id="RHEA-COMP:11604"/>
        <dbReference type="ChEBI" id="CHEBI:15377"/>
        <dbReference type="ChEBI" id="CHEBI:29999"/>
        <dbReference type="ChEBI" id="CHEBI:43474"/>
        <dbReference type="ChEBI" id="CHEBI:83421"/>
        <dbReference type="EC" id="3.1.3.16"/>
    </reaction>
    <physiologicalReaction direction="left-to-right" evidence="19">
        <dbReference type="Rhea" id="RHEA:20630"/>
    </physiologicalReaction>
</comment>
<dbReference type="Gene3D" id="3.90.190.10">
    <property type="entry name" value="Protein tyrosine phosphatase superfamily"/>
    <property type="match status" value="1"/>
</dbReference>
<evidence type="ECO:0000313" key="25">
    <source>
        <dbReference type="EMBL" id="ESO85792.1"/>
    </source>
</evidence>
<dbReference type="Gene3D" id="2.60.40.1110">
    <property type="match status" value="1"/>
</dbReference>
<evidence type="ECO:0000256" key="5">
    <source>
        <dbReference type="ARBA" id="ARBA00013064"/>
    </source>
</evidence>
<dbReference type="InterPro" id="IPR016130">
    <property type="entry name" value="Tyr_Pase_AS"/>
</dbReference>
<comment type="catalytic activity">
    <reaction evidence="21">
        <text>O-phospho-L-tyrosyl-[protein] + H2O = L-tyrosyl-[protein] + phosphate</text>
        <dbReference type="Rhea" id="RHEA:10684"/>
        <dbReference type="Rhea" id="RHEA-COMP:10136"/>
        <dbReference type="Rhea" id="RHEA-COMP:20101"/>
        <dbReference type="ChEBI" id="CHEBI:15377"/>
        <dbReference type="ChEBI" id="CHEBI:43474"/>
        <dbReference type="ChEBI" id="CHEBI:46858"/>
        <dbReference type="ChEBI" id="CHEBI:61978"/>
        <dbReference type="EC" id="3.1.3.48"/>
    </reaction>
    <physiologicalReaction direction="left-to-right" evidence="21">
        <dbReference type="Rhea" id="RHEA:10685"/>
    </physiologicalReaction>
</comment>
<keyword evidence="8" id="KW-0378">Hydrolase</keyword>
<dbReference type="Pfam" id="PF10409">
    <property type="entry name" value="PTEN_C2"/>
    <property type="match status" value="1"/>
</dbReference>
<dbReference type="PROSITE" id="PS51182">
    <property type="entry name" value="C2_TENSIN"/>
    <property type="match status" value="1"/>
</dbReference>
<dbReference type="GO" id="GO:0005829">
    <property type="term" value="C:cytosol"/>
    <property type="evidence" value="ECO:0007669"/>
    <property type="project" value="TreeGrafter"/>
</dbReference>
<dbReference type="EMBL" id="KB203251">
    <property type="protein sequence ID" value="ESO85792.1"/>
    <property type="molecule type" value="Genomic_DNA"/>
</dbReference>
<comment type="catalytic activity">
    <reaction evidence="17">
        <text>1D-myo-inositol 1,3,4,5,6-pentakisphosphate + H2O = 1D-myo-inositol 1,4,5,6-tetrakisphosphate + phosphate</text>
        <dbReference type="Rhea" id="RHEA:77143"/>
        <dbReference type="ChEBI" id="CHEBI:15377"/>
        <dbReference type="ChEBI" id="CHEBI:43474"/>
        <dbReference type="ChEBI" id="CHEBI:57627"/>
        <dbReference type="ChEBI" id="CHEBI:57733"/>
    </reaction>
    <physiologicalReaction direction="left-to-right" evidence="17">
        <dbReference type="Rhea" id="RHEA:77144"/>
    </physiologicalReaction>
</comment>
<evidence type="ECO:0000256" key="10">
    <source>
        <dbReference type="ARBA" id="ARBA00023098"/>
    </source>
</evidence>
<keyword evidence="7" id="KW-0963">Cytoplasm</keyword>
<dbReference type="PROSITE" id="PS50056">
    <property type="entry name" value="TYR_PHOSPHATASE_2"/>
    <property type="match status" value="1"/>
</dbReference>
<evidence type="ECO:0000259" key="24">
    <source>
        <dbReference type="PROSITE" id="PS51182"/>
    </source>
</evidence>
<evidence type="ECO:0000256" key="9">
    <source>
        <dbReference type="ARBA" id="ARBA00022912"/>
    </source>
</evidence>
<protein>
    <recommendedName>
        <fullName evidence="14">Phosphatidylinositol 3,4,5-trisphosphate 3-phosphatase and dual-specificity protein phosphatase PTEN</fullName>
        <ecNumber evidence="6">3.1.3.16</ecNumber>
        <ecNumber evidence="5">3.1.3.48</ecNumber>
        <ecNumber evidence="4">3.1.3.67</ecNumber>
    </recommendedName>
    <alternativeName>
        <fullName evidence="18">Inositol polyphosphate 3-phosphatase</fullName>
    </alternativeName>
</protein>
<dbReference type="GO" id="GO:0051896">
    <property type="term" value="P:regulation of phosphatidylinositol 3-kinase/protein kinase B signal transduction"/>
    <property type="evidence" value="ECO:0007669"/>
    <property type="project" value="TreeGrafter"/>
</dbReference>
<keyword evidence="26" id="KW-1185">Reference proteome</keyword>
<comment type="catalytic activity">
    <reaction evidence="15">
        <text>1D-myo-inositol 1,3,4,5-tetrakisphosphate + H2O = 1D-myo-inositol 1,4,5-trisphosphate + phosphate</text>
        <dbReference type="Rhea" id="RHEA:77155"/>
        <dbReference type="ChEBI" id="CHEBI:15377"/>
        <dbReference type="ChEBI" id="CHEBI:43474"/>
        <dbReference type="ChEBI" id="CHEBI:57895"/>
        <dbReference type="ChEBI" id="CHEBI:203600"/>
    </reaction>
    <physiologicalReaction direction="left-to-right" evidence="15">
        <dbReference type="Rhea" id="RHEA:77156"/>
    </physiologicalReaction>
</comment>
<evidence type="ECO:0000259" key="22">
    <source>
        <dbReference type="PROSITE" id="PS50056"/>
    </source>
</evidence>
<evidence type="ECO:0000259" key="23">
    <source>
        <dbReference type="PROSITE" id="PS51181"/>
    </source>
</evidence>
<sequence>MANKIKGLVSKNKRRFQDYGYDLDLTYIYPNIIAMGFPAMRLEGVYRNNIDDVVGFLEERHRDHYKVYNLCSERKYDASKFWSRVANYPFDDHHPPRLELIKPFCEDLDNWLLEDEQNVAAIHCKAGKGRTGVMICAYMLHRHKFKTSEQALEYYAKTRTRDHKGVTIPSQRRYVKYYEHLVTRQLEYKPCSLLLQRIRFETIPMFNGATCTPCFDIYQSAVKVFSSPVYEGIRKGETSRDLVLMQPVPLCSDIMIEFFNKTKMMKKEKMFHFWFNTYFVYDLEEIPMNGSSHDDSAHKHYLTVTLPKMDLDRANKDKSHKLFSPNFKVSINFSRNI</sequence>
<dbReference type="Proteomes" id="UP000030746">
    <property type="component" value="Unassembled WGS sequence"/>
</dbReference>
<evidence type="ECO:0000256" key="19">
    <source>
        <dbReference type="ARBA" id="ARBA00047986"/>
    </source>
</evidence>
<dbReference type="KEGG" id="lgi:LOTGIDRAFT_195725"/>
<dbReference type="PANTHER" id="PTHR12305:SF81">
    <property type="entry name" value="PHOSPHATIDYLINOSITOL 3,4,5-TRISPHOSPHATE 3-PHOSPHATASE AND DUAL-SPECIFICITY PROTEIN PHOSPHATASE PTEN"/>
    <property type="match status" value="1"/>
</dbReference>
<dbReference type="SMART" id="SM01326">
    <property type="entry name" value="PTEN_C2"/>
    <property type="match status" value="1"/>
</dbReference>
<evidence type="ECO:0000256" key="1">
    <source>
        <dbReference type="ARBA" id="ARBA00004487"/>
    </source>
</evidence>
<dbReference type="InterPro" id="IPR014020">
    <property type="entry name" value="Tensin_C2-dom"/>
</dbReference>
<dbReference type="SMART" id="SM00404">
    <property type="entry name" value="PTPc_motif"/>
    <property type="match status" value="1"/>
</dbReference>
<feature type="non-terminal residue" evidence="25">
    <location>
        <position position="337"/>
    </location>
</feature>
<dbReference type="PROSITE" id="PS00383">
    <property type="entry name" value="TYR_PHOSPHATASE_1"/>
    <property type="match status" value="1"/>
</dbReference>
<comment type="catalytic activity">
    <reaction evidence="16">
        <text>a 1,2-diacyl-sn-glycero-3-phospho-(1D-myo-inositol-3,4,5-trisphosphate) + H2O = a 1,2-diacyl-sn-glycero-3-phospho-(1D-myo-inositol-4,5-bisphosphate) + phosphate</text>
        <dbReference type="Rhea" id="RHEA:25017"/>
        <dbReference type="ChEBI" id="CHEBI:15377"/>
        <dbReference type="ChEBI" id="CHEBI:43474"/>
        <dbReference type="ChEBI" id="CHEBI:57836"/>
        <dbReference type="ChEBI" id="CHEBI:58456"/>
        <dbReference type="EC" id="3.1.3.67"/>
    </reaction>
    <physiologicalReaction direction="left-to-right" evidence="16">
        <dbReference type="Rhea" id="RHEA:25018"/>
    </physiologicalReaction>
</comment>
<dbReference type="GO" id="GO:0004722">
    <property type="term" value="F:protein serine/threonine phosphatase activity"/>
    <property type="evidence" value="ECO:0007669"/>
    <property type="project" value="UniProtKB-EC"/>
</dbReference>
<dbReference type="InterPro" id="IPR051281">
    <property type="entry name" value="Dual-spec_lipid-protein_phosph"/>
</dbReference>
<dbReference type="GO" id="GO:0004725">
    <property type="term" value="F:protein tyrosine phosphatase activity"/>
    <property type="evidence" value="ECO:0007669"/>
    <property type="project" value="UniProtKB-EC"/>
</dbReference>
<dbReference type="InterPro" id="IPR029021">
    <property type="entry name" value="Prot-tyrosine_phosphatase-like"/>
</dbReference>
<dbReference type="CTD" id="20245146"/>
<comment type="catalytic activity">
    <reaction evidence="20">
        <text>O-phospho-L-threonyl-[protein] + H2O = L-threonyl-[protein] + phosphate</text>
        <dbReference type="Rhea" id="RHEA:47004"/>
        <dbReference type="Rhea" id="RHEA-COMP:11060"/>
        <dbReference type="Rhea" id="RHEA-COMP:11605"/>
        <dbReference type="ChEBI" id="CHEBI:15377"/>
        <dbReference type="ChEBI" id="CHEBI:30013"/>
        <dbReference type="ChEBI" id="CHEBI:43474"/>
        <dbReference type="ChEBI" id="CHEBI:61977"/>
        <dbReference type="EC" id="3.1.3.16"/>
    </reaction>
    <physiologicalReaction direction="left-to-right" evidence="20">
        <dbReference type="Rhea" id="RHEA:47005"/>
    </physiologicalReaction>
</comment>
<proteinExistence type="inferred from homology"/>
<dbReference type="GO" id="GO:0043005">
    <property type="term" value="C:neuron projection"/>
    <property type="evidence" value="ECO:0007669"/>
    <property type="project" value="UniProtKB-SubCell"/>
</dbReference>
<evidence type="ECO:0000256" key="4">
    <source>
        <dbReference type="ARBA" id="ARBA00013015"/>
    </source>
</evidence>
<dbReference type="EC" id="3.1.3.48" evidence="5"/>
<dbReference type="EC" id="3.1.3.67" evidence="4"/>
<feature type="domain" description="Phosphatase tensin-type" evidence="23">
    <location>
        <begin position="14"/>
        <end position="185"/>
    </location>
</feature>
<dbReference type="SUPFAM" id="SSF52799">
    <property type="entry name" value="(Phosphotyrosine protein) phosphatases II"/>
    <property type="match status" value="1"/>
</dbReference>
<dbReference type="GO" id="GO:0043491">
    <property type="term" value="P:phosphatidylinositol 3-kinase/protein kinase B signal transduction"/>
    <property type="evidence" value="ECO:0007669"/>
    <property type="project" value="TreeGrafter"/>
</dbReference>
<dbReference type="InterPro" id="IPR045101">
    <property type="entry name" value="PTP_PTEN"/>
</dbReference>
<dbReference type="HOGENOM" id="CLU_020105_5_0_1"/>
<evidence type="ECO:0000256" key="14">
    <source>
        <dbReference type="ARBA" id="ARBA00034338"/>
    </source>
</evidence>
<comment type="catalytic activity">
    <reaction evidence="12">
        <text>1,2-dihexadecanoyl-sn-glycero-3-phospho-(1D-myo-inositol-3,4,5-trisphosphate) + H2O = 1,2-dihexadecanoyl-sn-glycero-3-phospho-(1D-myo-inositol-4,5-bisphosphate) + phosphate</text>
        <dbReference type="Rhea" id="RHEA:43560"/>
        <dbReference type="ChEBI" id="CHEBI:15377"/>
        <dbReference type="ChEBI" id="CHEBI:43474"/>
        <dbReference type="ChEBI" id="CHEBI:83420"/>
        <dbReference type="ChEBI" id="CHEBI:83423"/>
    </reaction>
    <physiologicalReaction direction="left-to-right" evidence="12">
        <dbReference type="Rhea" id="RHEA:43561"/>
    </physiologicalReaction>
</comment>
<name>V3ZN86_LOTGI</name>
<evidence type="ECO:0000256" key="2">
    <source>
        <dbReference type="ARBA" id="ARBA00004496"/>
    </source>
</evidence>
<keyword evidence="11" id="KW-0966">Cell projection</keyword>
<reference evidence="25 26" key="1">
    <citation type="journal article" date="2013" name="Nature">
        <title>Insights into bilaterian evolution from three spiralian genomes.</title>
        <authorList>
            <person name="Simakov O."/>
            <person name="Marletaz F."/>
            <person name="Cho S.J."/>
            <person name="Edsinger-Gonzales E."/>
            <person name="Havlak P."/>
            <person name="Hellsten U."/>
            <person name="Kuo D.H."/>
            <person name="Larsson T."/>
            <person name="Lv J."/>
            <person name="Arendt D."/>
            <person name="Savage R."/>
            <person name="Osoegawa K."/>
            <person name="de Jong P."/>
            <person name="Grimwood J."/>
            <person name="Chapman J.A."/>
            <person name="Shapiro H."/>
            <person name="Aerts A."/>
            <person name="Otillar R.P."/>
            <person name="Terry A.Y."/>
            <person name="Boore J.L."/>
            <person name="Grigoriev I.V."/>
            <person name="Lindberg D.R."/>
            <person name="Seaver E.C."/>
            <person name="Weisblat D.A."/>
            <person name="Putnam N.H."/>
            <person name="Rokhsar D.S."/>
        </authorList>
    </citation>
    <scope>NUCLEOTIDE SEQUENCE [LARGE SCALE GENOMIC DNA]</scope>
</reference>
<dbReference type="Pfam" id="PF22785">
    <property type="entry name" value="Tc-R-P"/>
    <property type="match status" value="1"/>
</dbReference>
<dbReference type="GO" id="GO:0048870">
    <property type="term" value="P:cell motility"/>
    <property type="evidence" value="ECO:0007669"/>
    <property type="project" value="TreeGrafter"/>
</dbReference>
<dbReference type="PANTHER" id="PTHR12305">
    <property type="entry name" value="PHOSPHATASE WITH HOMOLOGY TO TENSIN"/>
    <property type="match status" value="1"/>
</dbReference>
<dbReference type="InterPro" id="IPR000387">
    <property type="entry name" value="Tyr_Pase_dom"/>
</dbReference>
<evidence type="ECO:0000256" key="13">
    <source>
        <dbReference type="ARBA" id="ARBA00034268"/>
    </source>
</evidence>
<dbReference type="OrthoDB" id="16692at2759"/>
<keyword evidence="9" id="KW-0904">Protein phosphatase</keyword>
<dbReference type="InterPro" id="IPR029023">
    <property type="entry name" value="Tensin_phosphatase"/>
</dbReference>
<dbReference type="GO" id="GO:0050793">
    <property type="term" value="P:regulation of developmental process"/>
    <property type="evidence" value="ECO:0007669"/>
    <property type="project" value="UniProtKB-ARBA"/>
</dbReference>
<accession>V3ZN86</accession>
<dbReference type="FunFam" id="3.90.190.10:FF:000029">
    <property type="entry name" value="Phosphatidylinositol 3,4,5-trisphosphate 3-phosphatase and dual-specificity protein phosphatase PTEN"/>
    <property type="match status" value="1"/>
</dbReference>
<evidence type="ECO:0000256" key="6">
    <source>
        <dbReference type="ARBA" id="ARBA00013081"/>
    </source>
</evidence>
<organism evidence="25 26">
    <name type="scientific">Lottia gigantea</name>
    <name type="common">Giant owl limpet</name>
    <dbReference type="NCBI Taxonomy" id="225164"/>
    <lineage>
        <taxon>Eukaryota</taxon>
        <taxon>Metazoa</taxon>
        <taxon>Spiralia</taxon>
        <taxon>Lophotrochozoa</taxon>
        <taxon>Mollusca</taxon>
        <taxon>Gastropoda</taxon>
        <taxon>Patellogastropoda</taxon>
        <taxon>Lottioidea</taxon>
        <taxon>Lottiidae</taxon>
        <taxon>Lottia</taxon>
    </lineage>
</organism>
<dbReference type="EC" id="3.1.3.16" evidence="6"/>
<evidence type="ECO:0000256" key="16">
    <source>
        <dbReference type="ARBA" id="ARBA00043760"/>
    </source>
</evidence>
<dbReference type="GO" id="GO:0016314">
    <property type="term" value="F:phosphatidylinositol-3,4,5-trisphosphate 3-phosphatase activity"/>
    <property type="evidence" value="ECO:0007669"/>
    <property type="project" value="UniProtKB-EC"/>
</dbReference>
<evidence type="ECO:0000256" key="20">
    <source>
        <dbReference type="ARBA" id="ARBA00048832"/>
    </source>
</evidence>
<evidence type="ECO:0000313" key="26">
    <source>
        <dbReference type="Proteomes" id="UP000030746"/>
    </source>
</evidence>
<evidence type="ECO:0000256" key="7">
    <source>
        <dbReference type="ARBA" id="ARBA00022490"/>
    </source>
</evidence>
<dbReference type="InterPro" id="IPR035892">
    <property type="entry name" value="C2_domain_sf"/>
</dbReference>
<gene>
    <name evidence="25" type="ORF">LOTGIDRAFT_195725</name>
</gene>
<dbReference type="GO" id="GO:0046856">
    <property type="term" value="P:phosphatidylinositol dephosphorylation"/>
    <property type="evidence" value="ECO:0007669"/>
    <property type="project" value="TreeGrafter"/>
</dbReference>
<dbReference type="RefSeq" id="XP_009063523.1">
    <property type="nucleotide sequence ID" value="XM_009065275.1"/>
</dbReference>
<comment type="subcellular location">
    <subcellularLocation>
        <location evidence="1">Cell projection</location>
        <location evidence="1">Neuron projection</location>
    </subcellularLocation>
    <subcellularLocation>
        <location evidence="2">Cytoplasm</location>
    </subcellularLocation>
</comment>
<dbReference type="STRING" id="225164.V3ZN86"/>
<evidence type="ECO:0000256" key="12">
    <source>
        <dbReference type="ARBA" id="ARBA00034256"/>
    </source>
</evidence>
<dbReference type="PROSITE" id="PS51181">
    <property type="entry name" value="PPASE_TENSIN"/>
    <property type="match status" value="1"/>
</dbReference>
<evidence type="ECO:0000256" key="17">
    <source>
        <dbReference type="ARBA" id="ARBA00043762"/>
    </source>
</evidence>
<dbReference type="InterPro" id="IPR003595">
    <property type="entry name" value="Tyr_Pase_cat"/>
</dbReference>
<keyword evidence="10" id="KW-0443">Lipid metabolism</keyword>
<dbReference type="GO" id="GO:0008285">
    <property type="term" value="P:negative regulation of cell population proliferation"/>
    <property type="evidence" value="ECO:0007669"/>
    <property type="project" value="TreeGrafter"/>
</dbReference>
<dbReference type="GO" id="GO:0005634">
    <property type="term" value="C:nucleus"/>
    <property type="evidence" value="ECO:0007669"/>
    <property type="project" value="TreeGrafter"/>
</dbReference>
<dbReference type="SUPFAM" id="SSF49562">
    <property type="entry name" value="C2 domain (Calcium/lipid-binding domain, CaLB)"/>
    <property type="match status" value="1"/>
</dbReference>
<evidence type="ECO:0000256" key="18">
    <source>
        <dbReference type="ARBA" id="ARBA00044309"/>
    </source>
</evidence>
<dbReference type="GO" id="GO:0005886">
    <property type="term" value="C:plasma membrane"/>
    <property type="evidence" value="ECO:0007669"/>
    <property type="project" value="TreeGrafter"/>
</dbReference>
<evidence type="ECO:0000256" key="15">
    <source>
        <dbReference type="ARBA" id="ARBA00043734"/>
    </source>
</evidence>
<feature type="domain" description="Tyrosine specific protein phosphatases" evidence="22">
    <location>
        <begin position="95"/>
        <end position="173"/>
    </location>
</feature>
<dbReference type="OMA" id="HYRIINL"/>